<dbReference type="OrthoDB" id="9768685at2"/>
<dbReference type="Pfam" id="PF13439">
    <property type="entry name" value="Glyco_transf_4"/>
    <property type="match status" value="1"/>
</dbReference>
<proteinExistence type="predicted"/>
<organism evidence="3 4">
    <name type="scientific">Stanieria cyanosphaera (strain ATCC 29371 / PCC 7437)</name>
    <dbReference type="NCBI Taxonomy" id="111780"/>
    <lineage>
        <taxon>Bacteria</taxon>
        <taxon>Bacillati</taxon>
        <taxon>Cyanobacteriota</taxon>
        <taxon>Cyanophyceae</taxon>
        <taxon>Pleurocapsales</taxon>
        <taxon>Dermocarpellaceae</taxon>
        <taxon>Stanieria</taxon>
    </lineage>
</organism>
<dbReference type="Gene3D" id="3.40.50.2000">
    <property type="entry name" value="Glycogen Phosphorylase B"/>
    <property type="match status" value="2"/>
</dbReference>
<dbReference type="eggNOG" id="COG0438">
    <property type="taxonomic scope" value="Bacteria"/>
</dbReference>
<dbReference type="CDD" id="cd03825">
    <property type="entry name" value="GT4_WcaC-like"/>
    <property type="match status" value="1"/>
</dbReference>
<evidence type="ECO:0000259" key="1">
    <source>
        <dbReference type="Pfam" id="PF00534"/>
    </source>
</evidence>
<dbReference type="HOGENOM" id="CLU_009583_28_2_3"/>
<dbReference type="PANTHER" id="PTHR12526">
    <property type="entry name" value="GLYCOSYLTRANSFERASE"/>
    <property type="match status" value="1"/>
</dbReference>
<dbReference type="Pfam" id="PF00534">
    <property type="entry name" value="Glycos_transf_1"/>
    <property type="match status" value="1"/>
</dbReference>
<dbReference type="EMBL" id="CP003653">
    <property type="protein sequence ID" value="AFZ36679.1"/>
    <property type="molecule type" value="Genomic_DNA"/>
</dbReference>
<feature type="domain" description="Glycosyltransferase subfamily 4-like N-terminal" evidence="2">
    <location>
        <begin position="13"/>
        <end position="215"/>
    </location>
</feature>
<name>K9XX96_STAC7</name>
<evidence type="ECO:0000313" key="3">
    <source>
        <dbReference type="EMBL" id="AFZ36679.1"/>
    </source>
</evidence>
<reference evidence="4" key="1">
    <citation type="journal article" date="2013" name="Proc. Natl. Acad. Sci. U.S.A.">
        <title>Improving the coverage of the cyanobacterial phylum using diversity-driven genome sequencing.</title>
        <authorList>
            <person name="Shih P.M."/>
            <person name="Wu D."/>
            <person name="Latifi A."/>
            <person name="Axen S.D."/>
            <person name="Fewer D.P."/>
            <person name="Talla E."/>
            <person name="Calteau A."/>
            <person name="Cai F."/>
            <person name="Tandeau de Marsac N."/>
            <person name="Rippka R."/>
            <person name="Herdman M."/>
            <person name="Sivonen K."/>
            <person name="Coursin T."/>
            <person name="Laurent T."/>
            <person name="Goodwin L."/>
            <person name="Nolan M."/>
            <person name="Davenport K.W."/>
            <person name="Han C.S."/>
            <person name="Rubin E.M."/>
            <person name="Eisen J.A."/>
            <person name="Woyke T."/>
            <person name="Gugger M."/>
            <person name="Kerfeld C.A."/>
        </authorList>
    </citation>
    <scope>NUCLEOTIDE SEQUENCE [LARGE SCALE GENOMIC DNA]</scope>
    <source>
        <strain evidence="4">ATCC 29371 / PCC 7437</strain>
    </source>
</reference>
<dbReference type="STRING" id="111780.Sta7437_3171"/>
<dbReference type="InterPro" id="IPR028098">
    <property type="entry name" value="Glyco_trans_4-like_N"/>
</dbReference>
<protein>
    <submittedName>
        <fullName evidence="3">Glycosyl transferase group 1</fullName>
    </submittedName>
</protein>
<feature type="domain" description="Glycosyl transferase family 1" evidence="1">
    <location>
        <begin position="245"/>
        <end position="388"/>
    </location>
</feature>
<accession>K9XX96</accession>
<dbReference type="RefSeq" id="WP_015194341.1">
    <property type="nucleotide sequence ID" value="NC_019748.1"/>
</dbReference>
<dbReference type="PANTHER" id="PTHR12526:SF635">
    <property type="entry name" value="GLYCOSYL TRANSFERASE GROUP 1"/>
    <property type="match status" value="1"/>
</dbReference>
<evidence type="ECO:0000313" key="4">
    <source>
        <dbReference type="Proteomes" id="UP000010473"/>
    </source>
</evidence>
<evidence type="ECO:0000259" key="2">
    <source>
        <dbReference type="Pfam" id="PF13439"/>
    </source>
</evidence>
<dbReference type="GO" id="GO:0016757">
    <property type="term" value="F:glycosyltransferase activity"/>
    <property type="evidence" value="ECO:0007669"/>
    <property type="project" value="InterPro"/>
</dbReference>
<keyword evidence="3" id="KW-0808">Transferase</keyword>
<dbReference type="KEGG" id="scs:Sta7437_3171"/>
<dbReference type="Proteomes" id="UP000010473">
    <property type="component" value="Chromosome"/>
</dbReference>
<gene>
    <name evidence="3" type="ordered locus">Sta7437_3171</name>
</gene>
<keyword evidence="4" id="KW-1185">Reference proteome</keyword>
<dbReference type="InterPro" id="IPR001296">
    <property type="entry name" value="Glyco_trans_1"/>
</dbReference>
<dbReference type="PATRIC" id="fig|111780.3.peg.3290"/>
<dbReference type="AlphaFoldDB" id="K9XX96"/>
<dbReference type="SUPFAM" id="SSF53756">
    <property type="entry name" value="UDP-Glycosyltransferase/glycogen phosphorylase"/>
    <property type="match status" value="1"/>
</dbReference>
<sequence>MKVTHVNRSDSGGGAAIAVYRLHQGLLNLGIDSQILVDDKNSDDYTVIGSPSIFGKGWGKIQSTLDNLPLRFYRHRDRVHFSLQWLPSKINTRLDVIAPDLIHLHWIGGGYFPVEKIAQFNRPIVWTLHDMWAFTGGCHYSQQCDRYKQSCGQCPILKSNQNWDFSRWLWQRKAKAWQNIDLTIVTPSKWLAQCANASSLFKDSRIEVIPNGLNIKKYRPIDKQLAKDLLNLPQDKQMILFGAISATRDPRKGFNLLQTALKYLSLSTLPERSELVVFGSSQPVQKLDLGFKTHYLGYLYDELSLTIAYAAADVMVVPSTQEAFGQTASEALACGTPVVGFNATGLQDIVDHQQNGYLATPYDPEALAKGIAWILEENPERRQRLSICARAKIEQQFTVERQAQTYLKLYEDILVNCNATKFK</sequence>